<dbReference type="SMART" id="SM00020">
    <property type="entry name" value="Tryp_SPc"/>
    <property type="match status" value="1"/>
</dbReference>
<dbReference type="EMBL" id="JANEYG010000044">
    <property type="protein sequence ID" value="KAJ8916266.1"/>
    <property type="molecule type" value="Genomic_DNA"/>
</dbReference>
<feature type="compositionally biased region" description="Low complexity" evidence="6">
    <location>
        <begin position="37"/>
        <end position="52"/>
    </location>
</feature>
<comment type="similarity">
    <text evidence="1">Belongs to the peptidase S1 family.</text>
</comment>
<evidence type="ECO:0000313" key="9">
    <source>
        <dbReference type="EMBL" id="KAJ8916266.1"/>
    </source>
</evidence>
<dbReference type="PANTHER" id="PTHR24276">
    <property type="entry name" value="POLYSERASE-RELATED"/>
    <property type="match status" value="1"/>
</dbReference>
<feature type="signal peptide" evidence="7">
    <location>
        <begin position="1"/>
        <end position="22"/>
    </location>
</feature>
<evidence type="ECO:0000256" key="1">
    <source>
        <dbReference type="ARBA" id="ARBA00007664"/>
    </source>
</evidence>
<dbReference type="PROSITE" id="PS50240">
    <property type="entry name" value="TRYPSIN_DOM"/>
    <property type="match status" value="1"/>
</dbReference>
<feature type="domain" description="Peptidase S1" evidence="8">
    <location>
        <begin position="63"/>
        <end position="265"/>
    </location>
</feature>
<dbReference type="GO" id="GO:0004252">
    <property type="term" value="F:serine-type endopeptidase activity"/>
    <property type="evidence" value="ECO:0007669"/>
    <property type="project" value="InterPro"/>
</dbReference>
<dbReference type="Gene3D" id="2.40.10.10">
    <property type="entry name" value="Trypsin-like serine proteases"/>
    <property type="match status" value="2"/>
</dbReference>
<dbReference type="InterPro" id="IPR050430">
    <property type="entry name" value="Peptidase_S1"/>
</dbReference>
<sequence>MRASTIVVVMLLLLGPVQICQTETEHPSTSQDLNTVETRSSATTDTFTTTEAAPQDSSDYSLFQVSLHYSYNDVFICGGAIISSRIVLTAAHCMFYRWGGLMPPIIIIVSTGRQQLNETALQSYTVANITLHPLYNKTTTGNDLAIVEIEDTFETGSLTSQLDVGKYVPEAGYNHCVVTGWNQFTLEFQAVDVVLVDCPNYPGHICTNKKYEDGSICISEAGNPLVCDDKLIGILSVEPVCDDPVQLTIFENVRNSISWLNENVEAASGALLGKGVYLYNVCLVFVICLL</sequence>
<dbReference type="PANTHER" id="PTHR24276:SF96">
    <property type="entry name" value="PEPTIDASE S1 DOMAIN-CONTAINING PROTEIN"/>
    <property type="match status" value="1"/>
</dbReference>
<dbReference type="PRINTS" id="PR00722">
    <property type="entry name" value="CHYMOTRYPSIN"/>
</dbReference>
<evidence type="ECO:0000256" key="6">
    <source>
        <dbReference type="SAM" id="MobiDB-lite"/>
    </source>
</evidence>
<keyword evidence="10" id="KW-1185">Reference proteome</keyword>
<evidence type="ECO:0000256" key="2">
    <source>
        <dbReference type="ARBA" id="ARBA00022670"/>
    </source>
</evidence>
<dbReference type="GO" id="GO:0006508">
    <property type="term" value="P:proteolysis"/>
    <property type="evidence" value="ECO:0007669"/>
    <property type="project" value="UniProtKB-KW"/>
</dbReference>
<dbReference type="InterPro" id="IPR001314">
    <property type="entry name" value="Peptidase_S1A"/>
</dbReference>
<dbReference type="InterPro" id="IPR043504">
    <property type="entry name" value="Peptidase_S1_PA_chymotrypsin"/>
</dbReference>
<organism evidence="9 10">
    <name type="scientific">Exocentrus adspersus</name>
    <dbReference type="NCBI Taxonomy" id="1586481"/>
    <lineage>
        <taxon>Eukaryota</taxon>
        <taxon>Metazoa</taxon>
        <taxon>Ecdysozoa</taxon>
        <taxon>Arthropoda</taxon>
        <taxon>Hexapoda</taxon>
        <taxon>Insecta</taxon>
        <taxon>Pterygota</taxon>
        <taxon>Neoptera</taxon>
        <taxon>Endopterygota</taxon>
        <taxon>Coleoptera</taxon>
        <taxon>Polyphaga</taxon>
        <taxon>Cucujiformia</taxon>
        <taxon>Chrysomeloidea</taxon>
        <taxon>Cerambycidae</taxon>
        <taxon>Lamiinae</taxon>
        <taxon>Acanthocinini</taxon>
        <taxon>Exocentrus</taxon>
    </lineage>
</organism>
<feature type="region of interest" description="Disordered" evidence="6">
    <location>
        <begin position="25"/>
        <end position="52"/>
    </location>
</feature>
<reference evidence="9 10" key="1">
    <citation type="journal article" date="2023" name="Insect Mol. Biol.">
        <title>Genome sequencing provides insights into the evolution of gene families encoding plant cell wall-degrading enzymes in longhorned beetles.</title>
        <authorList>
            <person name="Shin N.R."/>
            <person name="Okamura Y."/>
            <person name="Kirsch R."/>
            <person name="Pauchet Y."/>
        </authorList>
    </citation>
    <scope>NUCLEOTIDE SEQUENCE [LARGE SCALE GENOMIC DNA]</scope>
    <source>
        <strain evidence="9">EAD_L_NR</strain>
    </source>
</reference>
<feature type="chain" id="PRO_5043339401" description="Peptidase S1 domain-containing protein" evidence="7">
    <location>
        <begin position="23"/>
        <end position="290"/>
    </location>
</feature>
<evidence type="ECO:0000256" key="3">
    <source>
        <dbReference type="ARBA" id="ARBA00022801"/>
    </source>
</evidence>
<proteinExistence type="inferred from homology"/>
<dbReference type="Pfam" id="PF00089">
    <property type="entry name" value="Trypsin"/>
    <property type="match status" value="1"/>
</dbReference>
<keyword evidence="5" id="KW-1015">Disulfide bond</keyword>
<feature type="compositionally biased region" description="Polar residues" evidence="6">
    <location>
        <begin position="25"/>
        <end position="36"/>
    </location>
</feature>
<keyword evidence="7" id="KW-0732">Signal</keyword>
<gene>
    <name evidence="9" type="ORF">NQ315_016406</name>
</gene>
<dbReference type="SUPFAM" id="SSF50494">
    <property type="entry name" value="Trypsin-like serine proteases"/>
    <property type="match status" value="1"/>
</dbReference>
<dbReference type="InterPro" id="IPR018114">
    <property type="entry name" value="TRYPSIN_HIS"/>
</dbReference>
<dbReference type="FunFam" id="2.40.10.10:FF:000068">
    <property type="entry name" value="transmembrane protease serine 2"/>
    <property type="match status" value="1"/>
</dbReference>
<comment type="caution">
    <text evidence="9">The sequence shown here is derived from an EMBL/GenBank/DDBJ whole genome shotgun (WGS) entry which is preliminary data.</text>
</comment>
<dbReference type="PROSITE" id="PS00134">
    <property type="entry name" value="TRYPSIN_HIS"/>
    <property type="match status" value="1"/>
</dbReference>
<evidence type="ECO:0000256" key="4">
    <source>
        <dbReference type="ARBA" id="ARBA00022825"/>
    </source>
</evidence>
<protein>
    <recommendedName>
        <fullName evidence="8">Peptidase S1 domain-containing protein</fullName>
    </recommendedName>
</protein>
<dbReference type="InterPro" id="IPR009003">
    <property type="entry name" value="Peptidase_S1_PA"/>
</dbReference>
<name>A0AAV8VQK7_9CUCU</name>
<keyword evidence="3" id="KW-0378">Hydrolase</keyword>
<evidence type="ECO:0000256" key="5">
    <source>
        <dbReference type="ARBA" id="ARBA00023157"/>
    </source>
</evidence>
<evidence type="ECO:0000256" key="7">
    <source>
        <dbReference type="SAM" id="SignalP"/>
    </source>
</evidence>
<evidence type="ECO:0000259" key="8">
    <source>
        <dbReference type="PROSITE" id="PS50240"/>
    </source>
</evidence>
<dbReference type="InterPro" id="IPR001254">
    <property type="entry name" value="Trypsin_dom"/>
</dbReference>
<dbReference type="Proteomes" id="UP001159042">
    <property type="component" value="Unassembled WGS sequence"/>
</dbReference>
<keyword evidence="4" id="KW-0720">Serine protease</keyword>
<dbReference type="AlphaFoldDB" id="A0AAV8VQK7"/>
<keyword evidence="2" id="KW-0645">Protease</keyword>
<evidence type="ECO:0000313" key="10">
    <source>
        <dbReference type="Proteomes" id="UP001159042"/>
    </source>
</evidence>
<accession>A0AAV8VQK7</accession>